<organism evidence="1 2">
    <name type="scientific">Sedimentibacter saalensis</name>
    <dbReference type="NCBI Taxonomy" id="130788"/>
    <lineage>
        <taxon>Bacteria</taxon>
        <taxon>Bacillati</taxon>
        <taxon>Bacillota</taxon>
        <taxon>Tissierellia</taxon>
        <taxon>Sedimentibacter</taxon>
    </lineage>
</organism>
<evidence type="ECO:0000313" key="1">
    <source>
        <dbReference type="EMBL" id="TWH81722.1"/>
    </source>
</evidence>
<evidence type="ECO:0008006" key="3">
    <source>
        <dbReference type="Google" id="ProtNLM"/>
    </source>
</evidence>
<dbReference type="Proteomes" id="UP000315343">
    <property type="component" value="Unassembled WGS sequence"/>
</dbReference>
<keyword evidence="2" id="KW-1185">Reference proteome</keyword>
<dbReference type="AlphaFoldDB" id="A0A562JET2"/>
<dbReference type="OrthoDB" id="1644422at2"/>
<dbReference type="EMBL" id="VLKH01000003">
    <property type="protein sequence ID" value="TWH81722.1"/>
    <property type="molecule type" value="Genomic_DNA"/>
</dbReference>
<name>A0A562JET2_9FIRM</name>
<accession>A0A562JET2</accession>
<gene>
    <name evidence="1" type="ORF">LY60_01477</name>
</gene>
<reference evidence="1 2" key="1">
    <citation type="submission" date="2019-07" db="EMBL/GenBank/DDBJ databases">
        <title>Genomic Encyclopedia of Type Strains, Phase I: the one thousand microbial genomes (KMG-I) project.</title>
        <authorList>
            <person name="Kyrpides N."/>
        </authorList>
    </citation>
    <scope>NUCLEOTIDE SEQUENCE [LARGE SCALE GENOMIC DNA]</scope>
    <source>
        <strain evidence="1 2">DSM 13558</strain>
    </source>
</reference>
<evidence type="ECO:0000313" key="2">
    <source>
        <dbReference type="Proteomes" id="UP000315343"/>
    </source>
</evidence>
<proteinExistence type="predicted"/>
<protein>
    <recommendedName>
        <fullName evidence="3">Nucleic acid-binding protein</fullName>
    </recommendedName>
</protein>
<sequence>MRICRQCQCEMLEGFDVKVEGAGYGIKISKGTGIFANRIEKPKVAICPKCGEISLYVESLDKITEDKC</sequence>
<comment type="caution">
    <text evidence="1">The sequence shown here is derived from an EMBL/GenBank/DDBJ whole genome shotgun (WGS) entry which is preliminary data.</text>
</comment>